<dbReference type="PANTHER" id="PTHR43071:SF1">
    <property type="entry name" value="2-AMINO-4-HYDROXY-6-HYDROXYMETHYLDIHYDROPTERIDINE PYROPHOSPHOKINASE"/>
    <property type="match status" value="1"/>
</dbReference>
<keyword evidence="5" id="KW-0808">Transferase</keyword>
<dbReference type="GO" id="GO:0005524">
    <property type="term" value="F:ATP binding"/>
    <property type="evidence" value="ECO:0007669"/>
    <property type="project" value="UniProtKB-KW"/>
</dbReference>
<dbReference type="GO" id="GO:0016301">
    <property type="term" value="F:kinase activity"/>
    <property type="evidence" value="ECO:0007669"/>
    <property type="project" value="UniProtKB-KW"/>
</dbReference>
<evidence type="ECO:0000256" key="6">
    <source>
        <dbReference type="ARBA" id="ARBA00022741"/>
    </source>
</evidence>
<evidence type="ECO:0000313" key="14">
    <source>
        <dbReference type="EMBL" id="PZQ56982.1"/>
    </source>
</evidence>
<keyword evidence="9" id="KW-0289">Folate biosynthesis</keyword>
<evidence type="ECO:0000313" key="15">
    <source>
        <dbReference type="Proteomes" id="UP000249082"/>
    </source>
</evidence>
<evidence type="ECO:0000256" key="5">
    <source>
        <dbReference type="ARBA" id="ARBA00022679"/>
    </source>
</evidence>
<dbReference type="CDD" id="cd00483">
    <property type="entry name" value="HPPK"/>
    <property type="match status" value="1"/>
</dbReference>
<comment type="function">
    <text evidence="10">Catalyzes the transfer of pyrophosphate from adenosine triphosphate (ATP) to 6-hydroxymethyl-7,8-dihydropterin, an enzymatic step in folate biosynthesis pathway.</text>
</comment>
<evidence type="ECO:0000256" key="8">
    <source>
        <dbReference type="ARBA" id="ARBA00022840"/>
    </source>
</evidence>
<dbReference type="Proteomes" id="UP000249082">
    <property type="component" value="Unassembled WGS sequence"/>
</dbReference>
<dbReference type="InterPro" id="IPR000550">
    <property type="entry name" value="Hppk"/>
</dbReference>
<sequence>MARHHYLVALGSNMRHPRHGGPRKVLAAALAALDSGKYEVMAASPVIESAPIGPSRRRYANGVAVVRSKREPDEMLHKLHKIEHKFGRRRQGQAWGSRVLDLDLVLWSGGPWAGGEGDESLILPHPAFRTRDFVLGPARRIAGPWRDPLTGLTINQLHARLTKPRPAPR</sequence>
<dbReference type="EC" id="2.7.6.3" evidence="3"/>
<dbReference type="NCBIfam" id="TIGR01498">
    <property type="entry name" value="folK"/>
    <property type="match status" value="1"/>
</dbReference>
<feature type="domain" description="7,8-dihydro-6-hydroxymethylpterin-pyrophosphokinase" evidence="13">
    <location>
        <begin position="8"/>
        <end position="142"/>
    </location>
</feature>
<dbReference type="UniPathway" id="UPA00077">
    <property type="reaction ID" value="UER00155"/>
</dbReference>
<evidence type="ECO:0000256" key="3">
    <source>
        <dbReference type="ARBA" id="ARBA00013253"/>
    </source>
</evidence>
<dbReference type="Pfam" id="PF01288">
    <property type="entry name" value="HPPK"/>
    <property type="match status" value="1"/>
</dbReference>
<evidence type="ECO:0000259" key="13">
    <source>
        <dbReference type="Pfam" id="PF01288"/>
    </source>
</evidence>
<evidence type="ECO:0000256" key="2">
    <source>
        <dbReference type="ARBA" id="ARBA00005810"/>
    </source>
</evidence>
<evidence type="ECO:0000256" key="11">
    <source>
        <dbReference type="ARBA" id="ARBA00029766"/>
    </source>
</evidence>
<evidence type="ECO:0000256" key="10">
    <source>
        <dbReference type="ARBA" id="ARBA00029409"/>
    </source>
</evidence>
<evidence type="ECO:0000256" key="4">
    <source>
        <dbReference type="ARBA" id="ARBA00016218"/>
    </source>
</evidence>
<dbReference type="InterPro" id="IPR035907">
    <property type="entry name" value="Hppk_sf"/>
</dbReference>
<reference evidence="14 15" key="1">
    <citation type="submission" date="2017-08" db="EMBL/GenBank/DDBJ databases">
        <title>Infants hospitalized years apart are colonized by the same room-sourced microbial strains.</title>
        <authorList>
            <person name="Brooks B."/>
            <person name="Olm M.R."/>
            <person name="Firek B.A."/>
            <person name="Baker R."/>
            <person name="Thomas B.C."/>
            <person name="Morowitz M.J."/>
            <person name="Banfield J.F."/>
        </authorList>
    </citation>
    <scope>NUCLEOTIDE SEQUENCE [LARGE SCALE GENOMIC DNA]</scope>
    <source>
        <strain evidence="14">S2_005_002_R2_33</strain>
    </source>
</reference>
<dbReference type="EMBL" id="QFPX01000002">
    <property type="protein sequence ID" value="PZQ56982.1"/>
    <property type="molecule type" value="Genomic_DNA"/>
</dbReference>
<dbReference type="Gene3D" id="3.30.70.560">
    <property type="entry name" value="7,8-Dihydro-6-hydroxymethylpterin-pyrophosphokinase HPPK"/>
    <property type="match status" value="1"/>
</dbReference>
<dbReference type="SUPFAM" id="SSF55083">
    <property type="entry name" value="6-hydroxymethyl-7,8-dihydropterin pyrophosphokinase, HPPK"/>
    <property type="match status" value="1"/>
</dbReference>
<accession>A0A2W5NTS7</accession>
<evidence type="ECO:0000256" key="12">
    <source>
        <dbReference type="ARBA" id="ARBA00033413"/>
    </source>
</evidence>
<organism evidence="14 15">
    <name type="scientific">Novosphingobium pentaromativorans</name>
    <dbReference type="NCBI Taxonomy" id="205844"/>
    <lineage>
        <taxon>Bacteria</taxon>
        <taxon>Pseudomonadati</taxon>
        <taxon>Pseudomonadota</taxon>
        <taxon>Alphaproteobacteria</taxon>
        <taxon>Sphingomonadales</taxon>
        <taxon>Sphingomonadaceae</taxon>
        <taxon>Novosphingobium</taxon>
    </lineage>
</organism>
<dbReference type="AlphaFoldDB" id="A0A2W5NTS7"/>
<protein>
    <recommendedName>
        <fullName evidence="4">2-amino-4-hydroxy-6-hydroxymethyldihydropteridine pyrophosphokinase</fullName>
        <ecNumber evidence="3">2.7.6.3</ecNumber>
    </recommendedName>
    <alternativeName>
        <fullName evidence="11">6-hydroxymethyl-7,8-dihydropterin pyrophosphokinase</fullName>
    </alternativeName>
    <alternativeName>
        <fullName evidence="12">7,8-dihydro-6-hydroxymethylpterin-pyrophosphokinase</fullName>
    </alternativeName>
</protein>
<keyword evidence="8" id="KW-0067">ATP-binding</keyword>
<evidence type="ECO:0000256" key="1">
    <source>
        <dbReference type="ARBA" id="ARBA00005051"/>
    </source>
</evidence>
<evidence type="ECO:0000256" key="9">
    <source>
        <dbReference type="ARBA" id="ARBA00022909"/>
    </source>
</evidence>
<dbReference type="GO" id="GO:0003848">
    <property type="term" value="F:2-amino-4-hydroxy-6-hydroxymethyldihydropteridine diphosphokinase activity"/>
    <property type="evidence" value="ECO:0007669"/>
    <property type="project" value="UniProtKB-EC"/>
</dbReference>
<name>A0A2W5NTS7_9SPHN</name>
<proteinExistence type="inferred from homology"/>
<comment type="caution">
    <text evidence="14">The sequence shown here is derived from an EMBL/GenBank/DDBJ whole genome shotgun (WGS) entry which is preliminary data.</text>
</comment>
<keyword evidence="6" id="KW-0547">Nucleotide-binding</keyword>
<evidence type="ECO:0000256" key="7">
    <source>
        <dbReference type="ARBA" id="ARBA00022777"/>
    </source>
</evidence>
<comment type="similarity">
    <text evidence="2">Belongs to the HPPK family.</text>
</comment>
<comment type="pathway">
    <text evidence="1">Cofactor biosynthesis; tetrahydrofolate biosynthesis; 2-amino-4-hydroxy-6-hydroxymethyl-7,8-dihydropteridine diphosphate from 7,8-dihydroneopterin triphosphate: step 4/4.</text>
</comment>
<gene>
    <name evidence="14" type="primary">folK</name>
    <name evidence="14" type="ORF">DI555_02315</name>
</gene>
<dbReference type="GO" id="GO:0046654">
    <property type="term" value="P:tetrahydrofolate biosynthetic process"/>
    <property type="evidence" value="ECO:0007669"/>
    <property type="project" value="UniProtKB-UniPathway"/>
</dbReference>
<keyword evidence="7 14" id="KW-0418">Kinase</keyword>
<dbReference type="PANTHER" id="PTHR43071">
    <property type="entry name" value="2-AMINO-4-HYDROXY-6-HYDROXYMETHYLDIHYDROPTERIDINE PYROPHOSPHOKINASE"/>
    <property type="match status" value="1"/>
</dbReference>
<dbReference type="GO" id="GO:0046656">
    <property type="term" value="P:folic acid biosynthetic process"/>
    <property type="evidence" value="ECO:0007669"/>
    <property type="project" value="UniProtKB-KW"/>
</dbReference>